<dbReference type="OrthoDB" id="9769293at2"/>
<dbReference type="EMBL" id="FNAY01000053">
    <property type="protein sequence ID" value="SDG29717.1"/>
    <property type="molecule type" value="Genomic_DNA"/>
</dbReference>
<protein>
    <recommendedName>
        <fullName evidence="3">ParB/Sulfiredoxin domain-containing protein</fullName>
    </recommendedName>
</protein>
<evidence type="ECO:0000313" key="2">
    <source>
        <dbReference type="Proteomes" id="UP000183812"/>
    </source>
</evidence>
<name>A0A1G7T2Z7_RHOCA</name>
<sequence length="378" mass="41799">MALVDDVPLSKPTPVSVDLLDFDRENPRFTPDKEPENTSDQAIISQLNRTADLGELIQSLGFNGYIGIEPMIVYAANERLVVLEGNRRLAAIKCLRDKALAKECGVSTPDTLADEVLASFQNILVYRVADKDGAKNLIGFKHINGPQSWDAYAKALFAQRWLDTERVKPGGLSLSDIASRMGDKHDTLLRMVTAAYVIQQAENAGIYDLDERTKKSFSFSHLYTALSYTEFTTYLGMERPARTSDPIVDPVPPAKLEELRRLLKWLYGSKRDSVDPVIQTQAKDLNRLKAVIAHPAALRELTERGNLEDAVVTATPRSSLFASNIVASAATLKVSLETAADYDPEAQPELLEFAQSCSVRADSILAVMERKISKAEKK</sequence>
<reference evidence="1 2" key="1">
    <citation type="submission" date="2016-10" db="EMBL/GenBank/DDBJ databases">
        <authorList>
            <person name="de Groot N.N."/>
        </authorList>
    </citation>
    <scope>NUCLEOTIDE SEQUENCE [LARGE SCALE GENOMIC DNA]</scope>
    <source>
        <strain evidence="2">DSM 938 / 37b4</strain>
    </source>
</reference>
<evidence type="ECO:0008006" key="3">
    <source>
        <dbReference type="Google" id="ProtNLM"/>
    </source>
</evidence>
<organism evidence="1 2">
    <name type="scientific">Rhodobacter capsulatus</name>
    <name type="common">Rhodopseudomonas capsulata</name>
    <dbReference type="NCBI Taxonomy" id="1061"/>
    <lineage>
        <taxon>Bacteria</taxon>
        <taxon>Pseudomonadati</taxon>
        <taxon>Pseudomonadota</taxon>
        <taxon>Alphaproteobacteria</taxon>
        <taxon>Rhodobacterales</taxon>
        <taxon>Rhodobacter group</taxon>
        <taxon>Rhodobacter</taxon>
    </lineage>
</organism>
<dbReference type="AlphaFoldDB" id="A0A1G7T2Z7"/>
<evidence type="ECO:0000313" key="1">
    <source>
        <dbReference type="EMBL" id="SDG29717.1"/>
    </source>
</evidence>
<gene>
    <name evidence="1" type="ORF">SAMN04244550_03732</name>
</gene>
<proteinExistence type="predicted"/>
<dbReference type="Proteomes" id="UP000183812">
    <property type="component" value="Unassembled WGS sequence"/>
</dbReference>
<accession>A0A1G7T2Z7</accession>
<dbReference type="RefSeq" id="WP_074556280.1">
    <property type="nucleotide sequence ID" value="NZ_FNAY01000053.1"/>
</dbReference>